<dbReference type="SUPFAM" id="SSF51445">
    <property type="entry name" value="(Trans)glycosidases"/>
    <property type="match status" value="1"/>
</dbReference>
<dbReference type="Gene3D" id="2.60.40.10">
    <property type="entry name" value="Immunoglobulins"/>
    <property type="match status" value="1"/>
</dbReference>
<proteinExistence type="inferred from homology"/>
<dbReference type="AlphaFoldDB" id="A0A8H7W7Q5"/>
<accession>A0A8H7W7Q5</accession>
<dbReference type="InterPro" id="IPR026891">
    <property type="entry name" value="Fn3-like"/>
</dbReference>
<dbReference type="PROSITE" id="PS00775">
    <property type="entry name" value="GLYCOSYL_HYDROL_F3"/>
    <property type="match status" value="1"/>
</dbReference>
<evidence type="ECO:0000256" key="1">
    <source>
        <dbReference type="ARBA" id="ARBA00000448"/>
    </source>
</evidence>
<evidence type="ECO:0000256" key="3">
    <source>
        <dbReference type="ARBA" id="ARBA00005336"/>
    </source>
</evidence>
<dbReference type="EMBL" id="JAFJYH010000128">
    <property type="protein sequence ID" value="KAG4418422.1"/>
    <property type="molecule type" value="Genomic_DNA"/>
</dbReference>
<keyword evidence="13" id="KW-1185">Reference proteome</keyword>
<dbReference type="InterPro" id="IPR013783">
    <property type="entry name" value="Ig-like_fold"/>
</dbReference>
<dbReference type="InterPro" id="IPR001764">
    <property type="entry name" value="Glyco_hydro_3_N"/>
</dbReference>
<comment type="similarity">
    <text evidence="3 10">Belongs to the glycosyl hydrolase 3 family.</text>
</comment>
<dbReference type="InterPro" id="IPR002772">
    <property type="entry name" value="Glyco_hydro_3_C"/>
</dbReference>
<dbReference type="Pfam" id="PF01915">
    <property type="entry name" value="Glyco_hydro_3_C"/>
    <property type="match status" value="1"/>
</dbReference>
<dbReference type="Gene3D" id="3.40.50.1700">
    <property type="entry name" value="Glycoside hydrolase family 3 C-terminal domain"/>
    <property type="match status" value="1"/>
</dbReference>
<dbReference type="SUPFAM" id="SSF52279">
    <property type="entry name" value="Beta-D-glucan exohydrolase, C-terminal domain"/>
    <property type="match status" value="1"/>
</dbReference>
<evidence type="ECO:0000256" key="7">
    <source>
        <dbReference type="ARBA" id="ARBA00023277"/>
    </source>
</evidence>
<evidence type="ECO:0000256" key="9">
    <source>
        <dbReference type="ARBA" id="ARBA00023326"/>
    </source>
</evidence>
<dbReference type="SMART" id="SM01217">
    <property type="entry name" value="Fn3_like"/>
    <property type="match status" value="1"/>
</dbReference>
<comment type="pathway">
    <text evidence="2 10">Glycan metabolism; cellulose degradation.</text>
</comment>
<dbReference type="Pfam" id="PF07691">
    <property type="entry name" value="PA14"/>
    <property type="match status" value="1"/>
</dbReference>
<dbReference type="InterPro" id="IPR036881">
    <property type="entry name" value="Glyco_hydro_3_C_sf"/>
</dbReference>
<dbReference type="InterPro" id="IPR017853">
    <property type="entry name" value="GH"/>
</dbReference>
<dbReference type="InterPro" id="IPR011658">
    <property type="entry name" value="PA14_dom"/>
</dbReference>
<dbReference type="PANTHER" id="PTHR42715:SF3">
    <property type="entry name" value="BETA-GLUCOSIDASE B-RELATED"/>
    <property type="match status" value="1"/>
</dbReference>
<reference evidence="12" key="1">
    <citation type="submission" date="2021-02" db="EMBL/GenBank/DDBJ databases">
        <title>Genome sequence Cadophora malorum strain M34.</title>
        <authorList>
            <person name="Stefanovic E."/>
            <person name="Vu D."/>
            <person name="Scully C."/>
            <person name="Dijksterhuis J."/>
            <person name="Roader J."/>
            <person name="Houbraken J."/>
        </authorList>
    </citation>
    <scope>NUCLEOTIDE SEQUENCE</scope>
    <source>
        <strain evidence="12">M34</strain>
    </source>
</reference>
<organism evidence="12 13">
    <name type="scientific">Cadophora malorum</name>
    <dbReference type="NCBI Taxonomy" id="108018"/>
    <lineage>
        <taxon>Eukaryota</taxon>
        <taxon>Fungi</taxon>
        <taxon>Dikarya</taxon>
        <taxon>Ascomycota</taxon>
        <taxon>Pezizomycotina</taxon>
        <taxon>Leotiomycetes</taxon>
        <taxon>Helotiales</taxon>
        <taxon>Ploettnerulaceae</taxon>
        <taxon>Cadophora</taxon>
    </lineage>
</organism>
<keyword evidence="5 10" id="KW-0378">Hydrolase</keyword>
<dbReference type="InterPro" id="IPR037524">
    <property type="entry name" value="PA14/GLEYA"/>
</dbReference>
<keyword evidence="8 10" id="KW-0326">Glycosidase</keyword>
<dbReference type="EC" id="3.2.1.21" evidence="4 10"/>
<keyword evidence="7 10" id="KW-0119">Carbohydrate metabolism</keyword>
<dbReference type="GO" id="GO:0030245">
    <property type="term" value="P:cellulose catabolic process"/>
    <property type="evidence" value="ECO:0007669"/>
    <property type="project" value="UniProtKB-UniPathway"/>
</dbReference>
<comment type="caution">
    <text evidence="12">The sequence shown here is derived from an EMBL/GenBank/DDBJ whole genome shotgun (WGS) entry which is preliminary data.</text>
</comment>
<dbReference type="Pfam" id="PF14310">
    <property type="entry name" value="Fn3-like"/>
    <property type="match status" value="1"/>
</dbReference>
<keyword evidence="6" id="KW-0325">Glycoprotein</keyword>
<evidence type="ECO:0000256" key="4">
    <source>
        <dbReference type="ARBA" id="ARBA00012744"/>
    </source>
</evidence>
<dbReference type="GO" id="GO:0008422">
    <property type="term" value="F:beta-glucosidase activity"/>
    <property type="evidence" value="ECO:0007669"/>
    <property type="project" value="UniProtKB-EC"/>
</dbReference>
<evidence type="ECO:0000256" key="8">
    <source>
        <dbReference type="ARBA" id="ARBA00023295"/>
    </source>
</evidence>
<dbReference type="Gene3D" id="3.20.20.300">
    <property type="entry name" value="Glycoside hydrolase, family 3, N-terminal domain"/>
    <property type="match status" value="1"/>
</dbReference>
<dbReference type="InterPro" id="IPR036962">
    <property type="entry name" value="Glyco_hydro_3_N_sf"/>
</dbReference>
<evidence type="ECO:0000256" key="5">
    <source>
        <dbReference type="ARBA" id="ARBA00022801"/>
    </source>
</evidence>
<protein>
    <recommendedName>
        <fullName evidence="4 10">beta-glucosidase</fullName>
        <ecNumber evidence="4 10">3.2.1.21</ecNumber>
    </recommendedName>
</protein>
<keyword evidence="9 10" id="KW-0624">Polysaccharide degradation</keyword>
<feature type="domain" description="PA14" evidence="11">
    <location>
        <begin position="406"/>
        <end position="560"/>
    </location>
</feature>
<dbReference type="OrthoDB" id="47059at2759"/>
<sequence length="850" mass="93754">MSSNSSYEDVNIEQLLTQLTLDEKISLLAGANVWETVAIERLDIPSLRVTDGPNGARGSQFFDGITAACFPACVSIAATFDRDLTKRIGKALGQESQTKGAYVLLGPTVCSHRSPLGGRNFEAFSEDPILSGILAAEYVKGLQSERVGATIKHFLGNEQDTRRFSVNELISERALREIYLRPFEIVVKTANPWCLMTSYPKINGRHVDTSLEFLQKILRQEWNYSGLVMSDWGATTSTVESLNAGLDLEMPGKSKWRALEQVKLAIETGLVSENIINDRAHAVLELLEKTGKFGDRRADVSETAQDLPEHRNLIRQAGAEGIVLLKNEGILPLKKDQNKKVALLGPLAKYAAAHGGGSASLNCHYKISPFDAFSSRLGTDVDVNYSKGAHIFRVYPDMEEDCKNSVGTPGFTAKYWKNSEFEGEPFHTAHFPRGSFTTLMDTEVEGKQGVRFTTTYTPSKSSSPYLSFSTMGPSKLSIDDVRLFEQPKATKDSMSFLLGVQDELQAQYRFEAGKSYEIRIDTIPSAEPNGELYLLDGQIAAHLGFISQEEMELDVLSEATDLAKEADVAIVFVGNNAQWETEGQDMDDMNLPADGSQDRLIAAVAAANPRTIVVNTTGVAVTTPWLDSVPAFLQAWYAGQESGNAIFDVLFGEVNPSGKLPISWPKEYEHTAVYGKFGMDSYESRQVEYVEGVFVGYRHFDRMWGTEKEVRWPFGFGLSYTTFELTNAAIEGNFDNLNGNKVTVSVDVVNTGKIAGGEVVQVYILRPSSGSEDHPVKGLVGFEKVRIDAGGKQSVFISVSAQQAAYWHAESRKWKVEAGEYRLWLSTSSNPGDRKAELSVQVDNEFYIDP</sequence>
<dbReference type="InterPro" id="IPR019800">
    <property type="entry name" value="Glyco_hydro_3_AS"/>
</dbReference>
<evidence type="ECO:0000256" key="10">
    <source>
        <dbReference type="RuleBase" id="RU361161"/>
    </source>
</evidence>
<comment type="catalytic activity">
    <reaction evidence="1 10">
        <text>Hydrolysis of terminal, non-reducing beta-D-glucosyl residues with release of beta-D-glucose.</text>
        <dbReference type="EC" id="3.2.1.21"/>
    </reaction>
</comment>
<dbReference type="PANTHER" id="PTHR42715">
    <property type="entry name" value="BETA-GLUCOSIDASE"/>
    <property type="match status" value="1"/>
</dbReference>
<dbReference type="Pfam" id="PF00933">
    <property type="entry name" value="Glyco_hydro_3"/>
    <property type="match status" value="1"/>
</dbReference>
<dbReference type="Proteomes" id="UP000664132">
    <property type="component" value="Unassembled WGS sequence"/>
</dbReference>
<dbReference type="InterPro" id="IPR050288">
    <property type="entry name" value="Cellulose_deg_GH3"/>
</dbReference>
<evidence type="ECO:0000313" key="12">
    <source>
        <dbReference type="EMBL" id="KAG4418422.1"/>
    </source>
</evidence>
<dbReference type="Gene3D" id="2.60.120.260">
    <property type="entry name" value="Galactose-binding domain-like"/>
    <property type="match status" value="1"/>
</dbReference>
<evidence type="ECO:0000313" key="13">
    <source>
        <dbReference type="Proteomes" id="UP000664132"/>
    </source>
</evidence>
<dbReference type="PRINTS" id="PR00133">
    <property type="entry name" value="GLHYDRLASE3"/>
</dbReference>
<evidence type="ECO:0000259" key="11">
    <source>
        <dbReference type="PROSITE" id="PS51820"/>
    </source>
</evidence>
<dbReference type="SMART" id="SM00758">
    <property type="entry name" value="PA14"/>
    <property type="match status" value="1"/>
</dbReference>
<name>A0A8H7W7Q5_9HELO</name>
<evidence type="ECO:0000256" key="2">
    <source>
        <dbReference type="ARBA" id="ARBA00004987"/>
    </source>
</evidence>
<dbReference type="UniPathway" id="UPA00696"/>
<dbReference type="PROSITE" id="PS51820">
    <property type="entry name" value="PA14"/>
    <property type="match status" value="1"/>
</dbReference>
<gene>
    <name evidence="12" type="ORF">IFR04_008407</name>
</gene>
<evidence type="ECO:0000256" key="6">
    <source>
        <dbReference type="ARBA" id="ARBA00023180"/>
    </source>
</evidence>